<sequence length="277" mass="29864">MPPRLFAVAAAVAAASAVAYLAYASLLAPRAYTSAALRREMAATPGRLLLLVLGRVYDVSRGAQYYAEGEHYHGYCKGDDHTRAFLSADFEKDGSDELHALTPAQCLGVQHWSDFYVKKALEGEYPYVGVHEGRFYDRYGQPTEALIAFQACVTRGEMLKAENARLSASAPNCTRTLLDRSPGKWEEVSCEAPRVPRRSGTAGEEKRCICVELCVDEAGAEECARRAAAAQCEGSEAQCARACAACAPSDDEDGSPGAPKKYSECAPELSSCNVRIS</sequence>
<evidence type="ECO:0000313" key="1">
    <source>
        <dbReference type="EMBL" id="KAL1523408.1"/>
    </source>
</evidence>
<comment type="caution">
    <text evidence="1">The sequence shown here is derived from an EMBL/GenBank/DDBJ whole genome shotgun (WGS) entry which is preliminary data.</text>
</comment>
<dbReference type="Proteomes" id="UP001515480">
    <property type="component" value="Unassembled WGS sequence"/>
</dbReference>
<accession>A0AB34JQI5</accession>
<keyword evidence="2" id="KW-1185">Reference proteome</keyword>
<dbReference type="AlphaFoldDB" id="A0AB34JQI5"/>
<reference evidence="1 2" key="1">
    <citation type="journal article" date="2024" name="Science">
        <title>Giant polyketide synthase enzymes in the biosynthesis of giant marine polyether toxins.</title>
        <authorList>
            <person name="Fallon T.R."/>
            <person name="Shende V.V."/>
            <person name="Wierzbicki I.H."/>
            <person name="Pendleton A.L."/>
            <person name="Watervoot N.F."/>
            <person name="Auber R.P."/>
            <person name="Gonzalez D.J."/>
            <person name="Wisecaver J.H."/>
            <person name="Moore B.S."/>
        </authorList>
    </citation>
    <scope>NUCLEOTIDE SEQUENCE [LARGE SCALE GENOMIC DNA]</scope>
    <source>
        <strain evidence="1 2">12B1</strain>
    </source>
</reference>
<dbReference type="SUPFAM" id="SSF55856">
    <property type="entry name" value="Cytochrome b5-like heme/steroid binding domain"/>
    <property type="match status" value="1"/>
</dbReference>
<name>A0AB34JQI5_PRYPA</name>
<evidence type="ECO:0008006" key="3">
    <source>
        <dbReference type="Google" id="ProtNLM"/>
    </source>
</evidence>
<protein>
    <recommendedName>
        <fullName evidence="3">Cytochrome b5 heme-binding domain-containing protein</fullName>
    </recommendedName>
</protein>
<dbReference type="Gene3D" id="3.10.120.10">
    <property type="entry name" value="Cytochrome b5-like heme/steroid binding domain"/>
    <property type="match status" value="1"/>
</dbReference>
<dbReference type="EMBL" id="JBGBPQ010000006">
    <property type="protein sequence ID" value="KAL1523408.1"/>
    <property type="molecule type" value="Genomic_DNA"/>
</dbReference>
<organism evidence="1 2">
    <name type="scientific">Prymnesium parvum</name>
    <name type="common">Toxic golden alga</name>
    <dbReference type="NCBI Taxonomy" id="97485"/>
    <lineage>
        <taxon>Eukaryota</taxon>
        <taxon>Haptista</taxon>
        <taxon>Haptophyta</taxon>
        <taxon>Prymnesiophyceae</taxon>
        <taxon>Prymnesiales</taxon>
        <taxon>Prymnesiaceae</taxon>
        <taxon>Prymnesium</taxon>
    </lineage>
</organism>
<evidence type="ECO:0000313" key="2">
    <source>
        <dbReference type="Proteomes" id="UP001515480"/>
    </source>
</evidence>
<gene>
    <name evidence="1" type="ORF">AB1Y20_018348</name>
</gene>
<dbReference type="InterPro" id="IPR036400">
    <property type="entry name" value="Cyt_B5-like_heme/steroid_sf"/>
</dbReference>
<proteinExistence type="predicted"/>